<reference evidence="1" key="1">
    <citation type="journal article" date="2025" name="Int. J. Syst. Evol. Microbiol.">
        <title>Streptomyces citrinus sp. nov., with yellow diffusible pigment.</title>
        <authorList>
            <person name="He Y."/>
            <person name="Yang E."/>
            <person name="Xu J."/>
            <person name="Sun Y."/>
            <person name="Sun L."/>
        </authorList>
    </citation>
    <scope>NUCLEOTIDE SEQUENCE</scope>
    <source>
        <strain evidence="1">Q6</strain>
    </source>
</reference>
<evidence type="ECO:0000313" key="2">
    <source>
        <dbReference type="Proteomes" id="UP001432251"/>
    </source>
</evidence>
<dbReference type="Proteomes" id="UP001432251">
    <property type="component" value="Chromosome"/>
</dbReference>
<evidence type="ECO:0000313" key="1">
    <source>
        <dbReference type="EMBL" id="WWQ65073.1"/>
    </source>
</evidence>
<proteinExistence type="predicted"/>
<dbReference type="EMBL" id="CP146022">
    <property type="protein sequence ID" value="WWQ65073.1"/>
    <property type="molecule type" value="Genomic_DNA"/>
</dbReference>
<protein>
    <submittedName>
        <fullName evidence="1">Uncharacterized protein</fullName>
    </submittedName>
</protein>
<organism evidence="1 2">
    <name type="scientific">Streptomyces citrinus</name>
    <dbReference type="NCBI Taxonomy" id="3118173"/>
    <lineage>
        <taxon>Bacteria</taxon>
        <taxon>Bacillati</taxon>
        <taxon>Actinomycetota</taxon>
        <taxon>Actinomycetes</taxon>
        <taxon>Kitasatosporales</taxon>
        <taxon>Streptomycetaceae</taxon>
        <taxon>Streptomyces</taxon>
    </lineage>
</organism>
<name>A0ACD5ADB4_9ACTN</name>
<gene>
    <name evidence="1" type="ORF">V2W30_18175</name>
</gene>
<sequence>MHQLVFDDLTDYTVMSQALDNQWMPTDLAAGRQRRGAPTGATEETVRAAAAELRRCLVNSATLVVNRAHLVNNPALYGNYLPTADPADRLAFTRLLNDRVIVPYLYTEREAGGEYAWAYDRTVHGAWRRLIADEAEPACVRFSWDDTANATENGVVGRYFSRQISALRRIPAPLLAEHLRLSTERAQALRQGILKDIYVWAGEQDLDSDITRNSLYRQFLTRPGTEPHDLLLREGDQIIPAKQLVDLLYSVGVPAKAGSVVPLTPPDSPPRSVLDELNQVTDEPRDPESIGLLLRQLFADDLHRAVDGPNSYGSLSLSDVLALRREEEWRNYIDALNALVFGRFTSGRVPAPDELSESASSIARLHARMLGKARKISRGHRGFQREMGVTLLLESAGLTLQVVSGEVTVLSGSIQAASAAAGPLVMRLLFEDRGRLRSGGRGGLGHSITFPAVRLGNLQKDWQTILRVYGGRVVEGNRGHRDSLADLQAPGSS</sequence>
<accession>A0ACD5ADB4</accession>
<keyword evidence="2" id="KW-1185">Reference proteome</keyword>